<dbReference type="Proteomes" id="UP000321501">
    <property type="component" value="Chromosome"/>
</dbReference>
<keyword evidence="5" id="KW-0788">Thiol protease</keyword>
<protein>
    <submittedName>
        <fullName evidence="8">NLP/P60 protein</fullName>
    </submittedName>
    <submittedName>
        <fullName evidence="9">NlpC/P60 family protein</fullName>
    </submittedName>
</protein>
<keyword evidence="2" id="KW-0645">Protease</keyword>
<dbReference type="PATRIC" id="fig|157687.3.peg.381"/>
<reference evidence="10" key="1">
    <citation type="submission" date="2016-01" db="EMBL/GenBank/DDBJ databases">
        <authorList>
            <person name="Mitreva M."/>
            <person name="Pepin K.H."/>
            <person name="Mihindukulasuriya K.A."/>
            <person name="Fulton R."/>
            <person name="Fronick C."/>
            <person name="O'Laughlin M."/>
            <person name="Miner T."/>
            <person name="Herter B."/>
            <person name="Rosa B.A."/>
            <person name="Cordes M."/>
            <person name="Tomlinson C."/>
            <person name="Wollam A."/>
            <person name="Palsikar V.B."/>
            <person name="Mardis E.R."/>
            <person name="Wilson R.K."/>
        </authorList>
    </citation>
    <scope>NUCLEOTIDE SEQUENCE [LARGE SCALE GENOMIC DNA]</scope>
    <source>
        <strain evidence="10">KA00185</strain>
    </source>
</reference>
<comment type="similarity">
    <text evidence="1">Belongs to the peptidase C40 family.</text>
</comment>
<dbReference type="OrthoDB" id="9807055at2"/>
<keyword evidence="10" id="KW-1185">Reference proteome</keyword>
<evidence type="ECO:0000256" key="4">
    <source>
        <dbReference type="ARBA" id="ARBA00022801"/>
    </source>
</evidence>
<dbReference type="RefSeq" id="WP_021746730.1">
    <property type="nucleotide sequence ID" value="NZ_AP019835.1"/>
</dbReference>
<dbReference type="PANTHER" id="PTHR47360">
    <property type="entry name" value="MUREIN DD-ENDOPEPTIDASE MEPS/MUREIN LD-CARBOXYPEPTIDASE"/>
    <property type="match status" value="1"/>
</dbReference>
<feature type="chain" id="PRO_5044548522" evidence="6">
    <location>
        <begin position="24"/>
        <end position="215"/>
    </location>
</feature>
<evidence type="ECO:0000256" key="6">
    <source>
        <dbReference type="SAM" id="SignalP"/>
    </source>
</evidence>
<dbReference type="EMBL" id="AP019835">
    <property type="protein sequence ID" value="BBM49033.1"/>
    <property type="molecule type" value="Genomic_DNA"/>
</dbReference>
<evidence type="ECO:0000256" key="5">
    <source>
        <dbReference type="ARBA" id="ARBA00022807"/>
    </source>
</evidence>
<dbReference type="InterPro" id="IPR000064">
    <property type="entry name" value="NLP_P60_dom"/>
</dbReference>
<sequence>MKKNKFLTAICMLSTFVGTNLHAKTAKGKKTVKAKTSHKPLNVKKTHSSGNSGIYGVSAKNKSDLVETKMAELRQRHRKAMTSGTAQERKRATVEKKLLTSYSKWRGTRYALGGDSRRGIDCSALTRRVYREVFNKELPRVSTQQVKQGTRVSAKNLRSGDIVYFKPENRTSHTAVYVGNTLFINASSSKGVVMSSLKSPYWRKYFRYGVRVHNV</sequence>
<accession>A0A134ANW0</accession>
<dbReference type="PANTHER" id="PTHR47360:SF1">
    <property type="entry name" value="ENDOPEPTIDASE NLPC-RELATED"/>
    <property type="match status" value="1"/>
</dbReference>
<dbReference type="AlphaFoldDB" id="A0A134ANW0"/>
<dbReference type="Gene3D" id="3.90.1720.10">
    <property type="entry name" value="endopeptidase domain like (from Nostoc punctiforme)"/>
    <property type="match status" value="1"/>
</dbReference>
<evidence type="ECO:0000256" key="1">
    <source>
        <dbReference type="ARBA" id="ARBA00007074"/>
    </source>
</evidence>
<dbReference type="SUPFAM" id="SSF54001">
    <property type="entry name" value="Cysteine proteinases"/>
    <property type="match status" value="1"/>
</dbReference>
<feature type="signal peptide" evidence="6">
    <location>
        <begin position="1"/>
        <end position="23"/>
    </location>
</feature>
<dbReference type="InterPro" id="IPR052062">
    <property type="entry name" value="Murein_DD/LD_carboxypeptidase"/>
</dbReference>
<dbReference type="InterPro" id="IPR038765">
    <property type="entry name" value="Papain-like_cys_pep_sf"/>
</dbReference>
<dbReference type="Proteomes" id="UP000070483">
    <property type="component" value="Unassembled WGS sequence"/>
</dbReference>
<dbReference type="Pfam" id="PF00877">
    <property type="entry name" value="NLPC_P60"/>
    <property type="match status" value="1"/>
</dbReference>
<dbReference type="PROSITE" id="PS51935">
    <property type="entry name" value="NLPC_P60"/>
    <property type="match status" value="1"/>
</dbReference>
<evidence type="ECO:0000313" key="8">
    <source>
        <dbReference type="EMBL" id="BBM49033.1"/>
    </source>
</evidence>
<feature type="domain" description="NlpC/P60" evidence="7">
    <location>
        <begin position="92"/>
        <end position="213"/>
    </location>
</feature>
<gene>
    <name evidence="9" type="ORF">HMPREF3180_00379</name>
    <name evidence="8" type="ORF">JMUB3934_0315</name>
</gene>
<evidence type="ECO:0000313" key="10">
    <source>
        <dbReference type="Proteomes" id="UP000070483"/>
    </source>
</evidence>
<reference evidence="8 11" key="3">
    <citation type="submission" date="2019-07" db="EMBL/GenBank/DDBJ databases">
        <title>Complete Genome Sequence of Leptotrichia wadei Strain JMUB3934.</title>
        <authorList>
            <person name="Watanabe S."/>
            <person name="Cui L."/>
        </authorList>
    </citation>
    <scope>NUCLEOTIDE SEQUENCE [LARGE SCALE GENOMIC DNA]</scope>
    <source>
        <strain evidence="8 11">JMUB3934</strain>
    </source>
</reference>
<keyword evidence="4" id="KW-0378">Hydrolase</keyword>
<reference evidence="9" key="2">
    <citation type="submission" date="2016-01" db="EMBL/GenBank/DDBJ databases">
        <authorList>
            <person name="Oliw E.H."/>
        </authorList>
    </citation>
    <scope>NUCLEOTIDE SEQUENCE [LARGE SCALE GENOMIC DNA]</scope>
    <source>
        <strain evidence="9">KA00185</strain>
    </source>
</reference>
<organism evidence="9 10">
    <name type="scientific">Leptotrichia wadei</name>
    <dbReference type="NCBI Taxonomy" id="157687"/>
    <lineage>
        <taxon>Bacteria</taxon>
        <taxon>Fusobacteriati</taxon>
        <taxon>Fusobacteriota</taxon>
        <taxon>Fusobacteriia</taxon>
        <taxon>Fusobacteriales</taxon>
        <taxon>Leptotrichiaceae</taxon>
        <taxon>Leptotrichia</taxon>
    </lineage>
</organism>
<dbReference type="GO" id="GO:0006508">
    <property type="term" value="P:proteolysis"/>
    <property type="evidence" value="ECO:0007669"/>
    <property type="project" value="UniProtKB-KW"/>
</dbReference>
<evidence type="ECO:0000256" key="2">
    <source>
        <dbReference type="ARBA" id="ARBA00022670"/>
    </source>
</evidence>
<proteinExistence type="inferred from homology"/>
<dbReference type="EMBL" id="LSDD01000027">
    <property type="protein sequence ID" value="KXB69385.1"/>
    <property type="molecule type" value="Genomic_DNA"/>
</dbReference>
<evidence type="ECO:0000313" key="11">
    <source>
        <dbReference type="Proteomes" id="UP000321501"/>
    </source>
</evidence>
<keyword evidence="3 6" id="KW-0732">Signal</keyword>
<evidence type="ECO:0000313" key="9">
    <source>
        <dbReference type="EMBL" id="KXB69385.1"/>
    </source>
</evidence>
<dbReference type="GO" id="GO:0008234">
    <property type="term" value="F:cysteine-type peptidase activity"/>
    <property type="evidence" value="ECO:0007669"/>
    <property type="project" value="UniProtKB-KW"/>
</dbReference>
<evidence type="ECO:0000259" key="7">
    <source>
        <dbReference type="PROSITE" id="PS51935"/>
    </source>
</evidence>
<dbReference type="STRING" id="157687.HMPREF3180_00379"/>
<evidence type="ECO:0000256" key="3">
    <source>
        <dbReference type="ARBA" id="ARBA00022729"/>
    </source>
</evidence>
<name>A0A134ANW0_9FUSO</name>